<comment type="pathway">
    <text evidence="1 5">Glycerolipid metabolism; ether lipid biosynthesis.</text>
</comment>
<dbReference type="PANTHER" id="PTHR46568">
    <property type="entry name" value="ALKYLDIHYDROXYACETONEPHOSPHATE SYNTHASE, PEROXISOMAL"/>
    <property type="match status" value="1"/>
</dbReference>
<keyword evidence="5" id="KW-0443">Lipid metabolism</keyword>
<reference evidence="7" key="2">
    <citation type="submission" date="2025-09" db="UniProtKB">
        <authorList>
            <consortium name="Ensembl"/>
        </authorList>
    </citation>
    <scope>IDENTIFICATION</scope>
</reference>
<organism evidence="7 8">
    <name type="scientific">Xiphophorus couchianus</name>
    <name type="common">Monterrey platyfish</name>
    <dbReference type="NCBI Taxonomy" id="32473"/>
    <lineage>
        <taxon>Eukaryota</taxon>
        <taxon>Metazoa</taxon>
        <taxon>Chordata</taxon>
        <taxon>Craniata</taxon>
        <taxon>Vertebrata</taxon>
        <taxon>Euteleostomi</taxon>
        <taxon>Actinopterygii</taxon>
        <taxon>Neopterygii</taxon>
        <taxon>Teleostei</taxon>
        <taxon>Neoteleostei</taxon>
        <taxon>Acanthomorphata</taxon>
        <taxon>Ovalentaria</taxon>
        <taxon>Atherinomorphae</taxon>
        <taxon>Cyprinodontiformes</taxon>
        <taxon>Poeciliidae</taxon>
        <taxon>Poeciliinae</taxon>
        <taxon>Xiphophorus</taxon>
    </lineage>
</organism>
<dbReference type="FunFam" id="1.10.45.10:FF:000002">
    <property type="entry name" value="Alkylglycerone-phosphate synthase"/>
    <property type="match status" value="1"/>
</dbReference>
<dbReference type="STRING" id="32473.ENSXCOP00000025066"/>
<dbReference type="GO" id="GO:0008609">
    <property type="term" value="F:alkylglycerone-phosphate synthase activity"/>
    <property type="evidence" value="ECO:0007669"/>
    <property type="project" value="UniProtKB-EC"/>
</dbReference>
<sequence length="115" mass="12786">MQGGSLTLAGVSVREPGMDRRGRQLHLSPSVYSLTLTRLIGSQQPAEQSAMPIPPVLPHGRLPPLIYFIFLFCHSVGKLRKEWMRETVSNVGVGMLKSVKDYVDPNNIFGNRNLL</sequence>
<keyword evidence="8" id="KW-1185">Reference proteome</keyword>
<comment type="subcellular location">
    <subcellularLocation>
        <location evidence="5">Peroxisome</location>
    </subcellularLocation>
</comment>
<feature type="domain" description="FAD-binding oxidoreductase/transferase type 4 C-terminal" evidence="6">
    <location>
        <begin position="74"/>
        <end position="111"/>
    </location>
</feature>
<dbReference type="GO" id="GO:0050660">
    <property type="term" value="F:flavin adenine dinucleotide binding"/>
    <property type="evidence" value="ECO:0007669"/>
    <property type="project" value="InterPro"/>
</dbReference>
<dbReference type="GO" id="GO:0008610">
    <property type="term" value="P:lipid biosynthetic process"/>
    <property type="evidence" value="ECO:0007669"/>
    <property type="project" value="InterPro"/>
</dbReference>
<dbReference type="Gene3D" id="1.10.45.10">
    <property type="entry name" value="Vanillyl-alcohol Oxidase, Chain A, domain 4"/>
    <property type="match status" value="1"/>
</dbReference>
<dbReference type="EC" id="2.5.1.26" evidence="2 5"/>
<keyword evidence="5" id="KW-0444">Lipid biosynthesis</keyword>
<comment type="cofactor">
    <cofactor evidence="5">
        <name>FAD</name>
        <dbReference type="ChEBI" id="CHEBI:57692"/>
    </cofactor>
</comment>
<comment type="function">
    <text evidence="5">Catalyzes the exchange of an acyl for a long-chain alkyl group and the formation of the ether bond in the biosynthesis of ether phospholipids.</text>
</comment>
<protein>
    <recommendedName>
        <fullName evidence="2 5">Alkylglycerone-phosphate synthase</fullName>
        <shortName evidence="5">Alkyl-DHAP synthase</shortName>
        <ecNumber evidence="2 5">2.5.1.26</ecNumber>
    </recommendedName>
</protein>
<dbReference type="GO" id="GO:0005777">
    <property type="term" value="C:peroxisome"/>
    <property type="evidence" value="ECO:0007669"/>
    <property type="project" value="UniProtKB-SubCell"/>
</dbReference>
<dbReference type="Pfam" id="PF02913">
    <property type="entry name" value="FAD-oxidase_C"/>
    <property type="match status" value="1"/>
</dbReference>
<keyword evidence="5" id="KW-0576">Peroxisome</keyword>
<proteinExistence type="inferred from homology"/>
<evidence type="ECO:0000256" key="4">
    <source>
        <dbReference type="ARBA" id="ARBA00022827"/>
    </source>
</evidence>
<evidence type="ECO:0000313" key="7">
    <source>
        <dbReference type="Ensembl" id="ENSXCOP00000025066.1"/>
    </source>
</evidence>
<dbReference type="Proteomes" id="UP000261380">
    <property type="component" value="Unplaced"/>
</dbReference>
<evidence type="ECO:0000313" key="8">
    <source>
        <dbReference type="Proteomes" id="UP000261380"/>
    </source>
</evidence>
<dbReference type="InterPro" id="IPR016171">
    <property type="entry name" value="Vanillyl_alc_oxidase_C-sub2"/>
</dbReference>
<keyword evidence="4 5" id="KW-0274">FAD</keyword>
<dbReference type="Ensembl" id="ENSXCOT00000025371.1">
    <property type="protein sequence ID" value="ENSXCOP00000025066.1"/>
    <property type="gene ID" value="ENSXCOG00000018717.1"/>
</dbReference>
<dbReference type="InterPro" id="IPR025650">
    <property type="entry name" value="Alkyl-DHAP_Synthase"/>
</dbReference>
<name>A0A3B5MNE9_9TELE</name>
<evidence type="ECO:0000256" key="1">
    <source>
        <dbReference type="ARBA" id="ARBA00004670"/>
    </source>
</evidence>
<comment type="subunit">
    <text evidence="5">Homodimer.</text>
</comment>
<evidence type="ECO:0000256" key="3">
    <source>
        <dbReference type="ARBA" id="ARBA00022630"/>
    </source>
</evidence>
<dbReference type="InterPro" id="IPR004113">
    <property type="entry name" value="FAD-bd_oxidored_4_C"/>
</dbReference>
<keyword evidence="3 5" id="KW-0285">Flavoprotein</keyword>
<dbReference type="PANTHER" id="PTHR46568:SF1">
    <property type="entry name" value="ALKYLDIHYDROXYACETONEPHOSPHATE SYNTHASE, PEROXISOMAL"/>
    <property type="match status" value="1"/>
</dbReference>
<comment type="similarity">
    <text evidence="5">Belongs to the FAD-binding oxidoreductase/transferase type 4 family.</text>
</comment>
<evidence type="ECO:0000259" key="6">
    <source>
        <dbReference type="Pfam" id="PF02913"/>
    </source>
</evidence>
<dbReference type="AlphaFoldDB" id="A0A3B5MNE9"/>
<accession>A0A3B5MNE9</accession>
<evidence type="ECO:0000256" key="5">
    <source>
        <dbReference type="RuleBase" id="RU363113"/>
    </source>
</evidence>
<evidence type="ECO:0000256" key="2">
    <source>
        <dbReference type="ARBA" id="ARBA00012385"/>
    </source>
</evidence>
<reference evidence="7" key="1">
    <citation type="submission" date="2025-08" db="UniProtKB">
        <authorList>
            <consortium name="Ensembl"/>
        </authorList>
    </citation>
    <scope>IDENTIFICATION</scope>
</reference>
<dbReference type="InterPro" id="IPR016164">
    <property type="entry name" value="FAD-linked_Oxase-like_C"/>
</dbReference>
<keyword evidence="5" id="KW-0808">Transferase</keyword>
<dbReference type="SUPFAM" id="SSF55103">
    <property type="entry name" value="FAD-linked oxidases, C-terminal domain"/>
    <property type="match status" value="1"/>
</dbReference>
<comment type="catalytic activity">
    <reaction evidence="5">
        <text>a long chain fatty alcohol + a 1-acylglycerone 3-phosphate = a 1-O-alkylglycerone 3-phosphate + a long-chain fatty acid + H(+)</text>
        <dbReference type="Rhea" id="RHEA:36171"/>
        <dbReference type="ChEBI" id="CHEBI:15378"/>
        <dbReference type="ChEBI" id="CHEBI:17135"/>
        <dbReference type="ChEBI" id="CHEBI:57534"/>
        <dbReference type="ChEBI" id="CHEBI:57560"/>
        <dbReference type="ChEBI" id="CHEBI:73315"/>
        <dbReference type="EC" id="2.5.1.26"/>
    </reaction>
</comment>